<reference evidence="2 3" key="1">
    <citation type="submission" date="2013-09" db="EMBL/GenBank/DDBJ databases">
        <title>Biodegradation of hydrocarbons in the deep terrestrial subsurface : characterization of a microbial consortium composed of two Desulfotomaculum species originating from a deep geological formation.</title>
        <authorList>
            <person name="Aullo T."/>
            <person name="Berlendis S."/>
            <person name="Lascourreges J.-F."/>
            <person name="Dessort D."/>
            <person name="Saint-Laurent S."/>
            <person name="Schraauwers B."/>
            <person name="Mas J."/>
            <person name="Magot M."/>
            <person name="Ranchou-Peyruse A."/>
        </authorList>
    </citation>
    <scope>NUCLEOTIDE SEQUENCE [LARGE SCALE GENOMIC DNA]</scope>
    <source>
        <strain evidence="2 3">Bs107</strain>
    </source>
</reference>
<dbReference type="AlphaFoldDB" id="A0A2C6MB04"/>
<evidence type="ECO:0000259" key="1">
    <source>
        <dbReference type="SMART" id="SM00842"/>
    </source>
</evidence>
<feature type="domain" description="SHS2" evidence="1">
    <location>
        <begin position="12"/>
        <end position="211"/>
    </location>
</feature>
<protein>
    <submittedName>
        <fullName evidence="2">Molecular chaperone Hsp70</fullName>
    </submittedName>
</protein>
<dbReference type="SUPFAM" id="SSF53067">
    <property type="entry name" value="Actin-like ATPase domain"/>
    <property type="match status" value="2"/>
</dbReference>
<evidence type="ECO:0000313" key="3">
    <source>
        <dbReference type="Proteomes" id="UP000222564"/>
    </source>
</evidence>
<dbReference type="Pfam" id="PF14450">
    <property type="entry name" value="FtsA"/>
    <property type="match status" value="1"/>
</dbReference>
<evidence type="ECO:0000313" key="2">
    <source>
        <dbReference type="EMBL" id="PHJ39567.1"/>
    </source>
</evidence>
<dbReference type="InterPro" id="IPR003494">
    <property type="entry name" value="SHS2_FtsA"/>
</dbReference>
<dbReference type="Gene3D" id="3.30.1490.300">
    <property type="match status" value="1"/>
</dbReference>
<name>A0A2C6MB04_9FIRM</name>
<dbReference type="RefSeq" id="WP_099082102.1">
    <property type="nucleotide sequence ID" value="NZ_AWQQ01000017.1"/>
</dbReference>
<dbReference type="CDD" id="cd24004">
    <property type="entry name" value="ASKHA_NBD_PilM-like"/>
    <property type="match status" value="1"/>
</dbReference>
<dbReference type="InterPro" id="IPR043129">
    <property type="entry name" value="ATPase_NBD"/>
</dbReference>
<gene>
    <name evidence="2" type="ORF">P378_02320</name>
</gene>
<dbReference type="PANTHER" id="PTHR32432">
    <property type="entry name" value="CELL DIVISION PROTEIN FTSA-RELATED"/>
    <property type="match status" value="1"/>
</dbReference>
<dbReference type="Gene3D" id="3.30.420.40">
    <property type="match status" value="3"/>
</dbReference>
<comment type="caution">
    <text evidence="2">The sequence shown here is derived from an EMBL/GenBank/DDBJ whole genome shotgun (WGS) entry which is preliminary data.</text>
</comment>
<dbReference type="EMBL" id="AWQQ01000017">
    <property type="protein sequence ID" value="PHJ39567.1"/>
    <property type="molecule type" value="Genomic_DNA"/>
</dbReference>
<dbReference type="Proteomes" id="UP000222564">
    <property type="component" value="Unassembled WGS sequence"/>
</dbReference>
<sequence>MAKITFDENNALFALDIGTRTVIGIVVSMAEGHMKVLAQAMVEHQSRAMLDGQIHDIPRVAEAVQKVKAELEKKLKAPLQKVAIAAAGRSLKTRRCRVDQELIEDLEIDAMMIHTLELMGVQRAQELLEQETRQGGEGEKFFCVGHSVVGYYLNDYPITNLEGHRGKKIGAEVLATFLPASVVNSLYTVLARVGLEPLYLTLEPIAASEVIIPEQLRLLNLALVDVGAGTSDIAISRDGTITAYGMVPTAGDEITELVMETLMVDFMTAEQIKRSLWQGQDIRYQDVLGTEVTVACEEVMQMIEPAVENLASEIVRHILDLNGQTPPKSVMCVGGGSQVPSLVDRIAEKLGLIQQRVVIRNRSNISNLVDVKKKDLAGPEGVTVVGIAAVAARKQGQNFITVTVNGQPFTLFNTRQLTVLQALGLLEFNPRELLGRNGKDLRFTLNGKPKTVYGELAKPAVITVNGHPANLKTVINDKDIILVEKAVPGKDAVARVADILGNLPVNAQSCCLLNGQPAGPEQLISPGDVLEVTLTPTPAEKPSPQPGPAASALQGKPIQVTVNGQAILMEGKSEYILIDVFNYYEPDITQSSGMVEIKRNGNAVEYTETLQDGDVIEIRW</sequence>
<keyword evidence="3" id="KW-1185">Reference proteome</keyword>
<dbReference type="PANTHER" id="PTHR32432:SF3">
    <property type="entry name" value="ETHANOLAMINE UTILIZATION PROTEIN EUTJ"/>
    <property type="match status" value="1"/>
</dbReference>
<organism evidence="2 3">
    <name type="scientific">Desulforamulus profundi</name>
    <dbReference type="NCBI Taxonomy" id="1383067"/>
    <lineage>
        <taxon>Bacteria</taxon>
        <taxon>Bacillati</taxon>
        <taxon>Bacillota</taxon>
        <taxon>Clostridia</taxon>
        <taxon>Eubacteriales</taxon>
        <taxon>Peptococcaceae</taxon>
        <taxon>Desulforamulus</taxon>
    </lineage>
</organism>
<proteinExistence type="predicted"/>
<dbReference type="OrthoDB" id="9768127at2"/>
<accession>A0A2C6MB04</accession>
<dbReference type="InterPro" id="IPR050696">
    <property type="entry name" value="FtsA/MreB"/>
</dbReference>
<dbReference type="GO" id="GO:0051301">
    <property type="term" value="P:cell division"/>
    <property type="evidence" value="ECO:0007669"/>
    <property type="project" value="InterPro"/>
</dbReference>
<dbReference type="SMART" id="SM00842">
    <property type="entry name" value="FtsA"/>
    <property type="match status" value="1"/>
</dbReference>